<evidence type="ECO:0000259" key="18">
    <source>
        <dbReference type="Pfam" id="PF00593"/>
    </source>
</evidence>
<evidence type="ECO:0000256" key="17">
    <source>
        <dbReference type="SAM" id="SignalP"/>
    </source>
</evidence>
<comment type="similarity">
    <text evidence="2 14 16">Belongs to the TonB-dependent receptor family.</text>
</comment>
<evidence type="ECO:0000256" key="13">
    <source>
        <dbReference type="ARBA" id="ARBA00023237"/>
    </source>
</evidence>
<dbReference type="Pfam" id="PF07715">
    <property type="entry name" value="Plug"/>
    <property type="match status" value="1"/>
</dbReference>
<dbReference type="RefSeq" id="WP_212709206.1">
    <property type="nucleotide sequence ID" value="NZ_BAAAFW010000058.1"/>
</dbReference>
<comment type="caution">
    <text evidence="20">The sequence shown here is derived from an EMBL/GenBank/DDBJ whole genome shotgun (WGS) entry which is preliminary data.</text>
</comment>
<keyword evidence="7 17" id="KW-0732">Signal</keyword>
<evidence type="ECO:0000256" key="1">
    <source>
        <dbReference type="ARBA" id="ARBA00004571"/>
    </source>
</evidence>
<evidence type="ECO:0000256" key="11">
    <source>
        <dbReference type="ARBA" id="ARBA00023136"/>
    </source>
</evidence>
<gene>
    <name evidence="20" type="ORF">ACFP73_04870</name>
</gene>
<dbReference type="PANTHER" id="PTHR30442">
    <property type="entry name" value="IRON III DICITRATE TRANSPORT PROTEIN FECA"/>
    <property type="match status" value="1"/>
</dbReference>
<keyword evidence="13 14" id="KW-0998">Cell outer membrane</keyword>
<keyword evidence="21" id="KW-1185">Reference proteome</keyword>
<evidence type="ECO:0000256" key="14">
    <source>
        <dbReference type="PROSITE-ProRule" id="PRU01360"/>
    </source>
</evidence>
<accession>A0ABW1VKC1</accession>
<keyword evidence="12 20" id="KW-0675">Receptor</keyword>
<keyword evidence="11 14" id="KW-0472">Membrane</keyword>
<dbReference type="InterPro" id="IPR039426">
    <property type="entry name" value="TonB-dep_rcpt-like"/>
</dbReference>
<dbReference type="SUPFAM" id="SSF56935">
    <property type="entry name" value="Porins"/>
    <property type="match status" value="1"/>
</dbReference>
<keyword evidence="3 14" id="KW-0813">Transport</keyword>
<feature type="domain" description="TonB-dependent receptor-like beta-barrel" evidence="18">
    <location>
        <begin position="256"/>
        <end position="686"/>
    </location>
</feature>
<evidence type="ECO:0000256" key="10">
    <source>
        <dbReference type="ARBA" id="ARBA00023077"/>
    </source>
</evidence>
<keyword evidence="10 16" id="KW-0798">TonB box</keyword>
<keyword evidence="9" id="KW-0406">Ion transport</keyword>
<dbReference type="InterPro" id="IPR037066">
    <property type="entry name" value="Plug_dom_sf"/>
</dbReference>
<feature type="chain" id="PRO_5047107897" evidence="17">
    <location>
        <begin position="23"/>
        <end position="718"/>
    </location>
</feature>
<dbReference type="InterPro" id="IPR036942">
    <property type="entry name" value="Beta-barrel_TonB_sf"/>
</dbReference>
<evidence type="ECO:0000256" key="6">
    <source>
        <dbReference type="ARBA" id="ARBA00022692"/>
    </source>
</evidence>
<sequence>MTIIPRISLLTSAVVIALPVMAAETAADKTSSPATSVTAPVTGNKVTVVGNWLDTPDISSVLLDHPGARTYISAQQMRERGDETLADALQGVPGVQIRGSNGTGGSDISLNVGVRGLPARLSPRSTILMDGIPLATAPYGQPQLSMAPLSMGNIESVDVIRGGGTVRYGPQNVGGIINFTTKPIPEKFGGSASVQTRGAKTGGLKTLTSASVGGMTDNKRAGAGILYSGLHGQGYRKSNDNTDIDDFILKTQYSLTEQDLLQASFHYYDASSGMPGGLTRSGYAQDPYASTRKWDHFDARRKDMSFKYKHQQQDRQLEVMTYFTDSFRGSNIETEGGVARPGQRRMITYPRHYSTWAIEPGYSQSFLTGEIAQEVTLGYRYLNETMDEKAYRSGWYNIGSQYSSPATPDYYQHTSGGTRAHALYLDDAINVGDWTITPGIRYENIRTHLDNGIQGYHREKHYSEPLPSLNVMYHLSDEWKLFANTNTSFGSMQYFQLNTGGKGDQSADGLTAEKAHSYEFGTRYDDTVLKAEATLFYINFDNELQYVNDRWTNMGATRHKGIETSVSYDLGALSHALEGISAYTTYTYTKAEAIRGAFSGKDLPFYSRQVFTVGGRYQTGNWTWNLDSFARSKQYSPGSGSQYITQESADGLYGNMPGYMVWNFRGAYDFGAAWNGLTLGAGINNLFDQQYFTRSTDPNSGKYIGEPRTYFVQASVTF</sequence>
<evidence type="ECO:0000256" key="5">
    <source>
        <dbReference type="ARBA" id="ARBA00022496"/>
    </source>
</evidence>
<keyword evidence="4 14" id="KW-1134">Transmembrane beta strand</keyword>
<evidence type="ECO:0000256" key="16">
    <source>
        <dbReference type="RuleBase" id="RU003357"/>
    </source>
</evidence>
<dbReference type="Pfam" id="PF00593">
    <property type="entry name" value="TonB_dep_Rec_b-barrel"/>
    <property type="match status" value="1"/>
</dbReference>
<comment type="subcellular location">
    <subcellularLocation>
        <location evidence="1 14">Cell outer membrane</location>
        <topology evidence="1 14">Multi-pass membrane protein</topology>
    </subcellularLocation>
</comment>
<evidence type="ECO:0000256" key="12">
    <source>
        <dbReference type="ARBA" id="ARBA00023170"/>
    </source>
</evidence>
<evidence type="ECO:0000256" key="9">
    <source>
        <dbReference type="ARBA" id="ARBA00023065"/>
    </source>
</evidence>
<dbReference type="InterPro" id="IPR010917">
    <property type="entry name" value="TonB_rcpt_CS"/>
</dbReference>
<evidence type="ECO:0000256" key="8">
    <source>
        <dbReference type="ARBA" id="ARBA00023004"/>
    </source>
</evidence>
<keyword evidence="6 14" id="KW-0812">Transmembrane</keyword>
<dbReference type="InterPro" id="IPR000531">
    <property type="entry name" value="Beta-barrel_TonB"/>
</dbReference>
<evidence type="ECO:0000256" key="3">
    <source>
        <dbReference type="ARBA" id="ARBA00022448"/>
    </source>
</evidence>
<dbReference type="InterPro" id="IPR012910">
    <property type="entry name" value="Plug_dom"/>
</dbReference>
<evidence type="ECO:0000259" key="19">
    <source>
        <dbReference type="Pfam" id="PF07715"/>
    </source>
</evidence>
<dbReference type="InterPro" id="IPR010105">
    <property type="entry name" value="TonB_sidphr_rcpt"/>
</dbReference>
<organism evidence="20 21">
    <name type="scientific">Tatumella punctata</name>
    <dbReference type="NCBI Taxonomy" id="399969"/>
    <lineage>
        <taxon>Bacteria</taxon>
        <taxon>Pseudomonadati</taxon>
        <taxon>Pseudomonadota</taxon>
        <taxon>Gammaproteobacteria</taxon>
        <taxon>Enterobacterales</taxon>
        <taxon>Erwiniaceae</taxon>
        <taxon>Tatumella</taxon>
    </lineage>
</organism>
<dbReference type="Proteomes" id="UP001596215">
    <property type="component" value="Unassembled WGS sequence"/>
</dbReference>
<name>A0ABW1VKC1_9GAMM</name>
<feature type="short sequence motif" description="TonB C-terminal box" evidence="15">
    <location>
        <begin position="701"/>
        <end position="718"/>
    </location>
</feature>
<dbReference type="Gene3D" id="2.40.170.20">
    <property type="entry name" value="TonB-dependent receptor, beta-barrel domain"/>
    <property type="match status" value="1"/>
</dbReference>
<evidence type="ECO:0000256" key="4">
    <source>
        <dbReference type="ARBA" id="ARBA00022452"/>
    </source>
</evidence>
<evidence type="ECO:0000256" key="15">
    <source>
        <dbReference type="PROSITE-ProRule" id="PRU10144"/>
    </source>
</evidence>
<reference evidence="21" key="1">
    <citation type="journal article" date="2019" name="Int. J. Syst. Evol. Microbiol.">
        <title>The Global Catalogue of Microorganisms (GCM) 10K type strain sequencing project: providing services to taxonomists for standard genome sequencing and annotation.</title>
        <authorList>
            <consortium name="The Broad Institute Genomics Platform"/>
            <consortium name="The Broad Institute Genome Sequencing Center for Infectious Disease"/>
            <person name="Wu L."/>
            <person name="Ma J."/>
        </authorList>
    </citation>
    <scope>NUCLEOTIDE SEQUENCE [LARGE SCALE GENOMIC DNA]</scope>
    <source>
        <strain evidence="21">CGMCC 4.1530</strain>
    </source>
</reference>
<keyword evidence="8" id="KW-0408">Iron</keyword>
<evidence type="ECO:0000256" key="7">
    <source>
        <dbReference type="ARBA" id="ARBA00022729"/>
    </source>
</evidence>
<protein>
    <submittedName>
        <fullName evidence="20">TonB-dependent receptor family protein</fullName>
    </submittedName>
</protein>
<dbReference type="PROSITE" id="PS52016">
    <property type="entry name" value="TONB_DEPENDENT_REC_3"/>
    <property type="match status" value="1"/>
</dbReference>
<evidence type="ECO:0000313" key="20">
    <source>
        <dbReference type="EMBL" id="MFC6361432.1"/>
    </source>
</evidence>
<feature type="signal peptide" evidence="17">
    <location>
        <begin position="1"/>
        <end position="22"/>
    </location>
</feature>
<dbReference type="NCBIfam" id="TIGR01783">
    <property type="entry name" value="TonB-siderophor"/>
    <property type="match status" value="1"/>
</dbReference>
<dbReference type="Gene3D" id="2.170.130.10">
    <property type="entry name" value="TonB-dependent receptor, plug domain"/>
    <property type="match status" value="1"/>
</dbReference>
<keyword evidence="5" id="KW-0410">Iron transport</keyword>
<dbReference type="PANTHER" id="PTHR30442:SF0">
    <property type="entry name" value="FE(3+) DICITRATE TRANSPORT PROTEIN FECA"/>
    <property type="match status" value="1"/>
</dbReference>
<dbReference type="EMBL" id="JBHSUC010000004">
    <property type="protein sequence ID" value="MFC6361432.1"/>
    <property type="molecule type" value="Genomic_DNA"/>
</dbReference>
<feature type="domain" description="TonB-dependent receptor plug" evidence="19">
    <location>
        <begin position="63"/>
        <end position="176"/>
    </location>
</feature>
<proteinExistence type="inferred from homology"/>
<dbReference type="CDD" id="cd01347">
    <property type="entry name" value="ligand_gated_channel"/>
    <property type="match status" value="1"/>
</dbReference>
<evidence type="ECO:0000256" key="2">
    <source>
        <dbReference type="ARBA" id="ARBA00009810"/>
    </source>
</evidence>
<evidence type="ECO:0000313" key="21">
    <source>
        <dbReference type="Proteomes" id="UP001596215"/>
    </source>
</evidence>
<dbReference type="PROSITE" id="PS01156">
    <property type="entry name" value="TONB_DEPENDENT_REC_2"/>
    <property type="match status" value="1"/>
</dbReference>